<proteinExistence type="predicted"/>
<protein>
    <submittedName>
        <fullName evidence="1">Uncharacterized protein</fullName>
    </submittedName>
</protein>
<dbReference type="AlphaFoldDB" id="A0A0E9RPF8"/>
<organism evidence="1">
    <name type="scientific">Anguilla anguilla</name>
    <name type="common">European freshwater eel</name>
    <name type="synonym">Muraena anguilla</name>
    <dbReference type="NCBI Taxonomy" id="7936"/>
    <lineage>
        <taxon>Eukaryota</taxon>
        <taxon>Metazoa</taxon>
        <taxon>Chordata</taxon>
        <taxon>Craniata</taxon>
        <taxon>Vertebrata</taxon>
        <taxon>Euteleostomi</taxon>
        <taxon>Actinopterygii</taxon>
        <taxon>Neopterygii</taxon>
        <taxon>Teleostei</taxon>
        <taxon>Anguilliformes</taxon>
        <taxon>Anguillidae</taxon>
        <taxon>Anguilla</taxon>
    </lineage>
</organism>
<reference evidence="1" key="2">
    <citation type="journal article" date="2015" name="Fish Shellfish Immunol.">
        <title>Early steps in the European eel (Anguilla anguilla)-Vibrio vulnificus interaction in the gills: Role of the RtxA13 toxin.</title>
        <authorList>
            <person name="Callol A."/>
            <person name="Pajuelo D."/>
            <person name="Ebbesson L."/>
            <person name="Teles M."/>
            <person name="MacKenzie S."/>
            <person name="Amaro C."/>
        </authorList>
    </citation>
    <scope>NUCLEOTIDE SEQUENCE</scope>
</reference>
<reference evidence="1" key="1">
    <citation type="submission" date="2014-11" db="EMBL/GenBank/DDBJ databases">
        <authorList>
            <person name="Amaro Gonzalez C."/>
        </authorList>
    </citation>
    <scope>NUCLEOTIDE SEQUENCE</scope>
</reference>
<dbReference type="EMBL" id="GBXM01077588">
    <property type="protein sequence ID" value="JAH30989.1"/>
    <property type="molecule type" value="Transcribed_RNA"/>
</dbReference>
<name>A0A0E9RPF8_ANGAN</name>
<accession>A0A0E9RPF8</accession>
<evidence type="ECO:0000313" key="1">
    <source>
        <dbReference type="EMBL" id="JAH30989.1"/>
    </source>
</evidence>
<sequence>MFPFFVSNSEFLVPLKENAIQPAPT</sequence>